<dbReference type="SUPFAM" id="SSF90123">
    <property type="entry name" value="ABC transporter transmembrane region"/>
    <property type="match status" value="1"/>
</dbReference>
<dbReference type="CDD" id="cd18577">
    <property type="entry name" value="ABC_6TM_Pgp_ABCB1_D1_like"/>
    <property type="match status" value="1"/>
</dbReference>
<dbReference type="GO" id="GO:0140359">
    <property type="term" value="F:ABC-type transporter activity"/>
    <property type="evidence" value="ECO:0007669"/>
    <property type="project" value="InterPro"/>
</dbReference>
<accession>A0AA38HI88</accession>
<dbReference type="InterPro" id="IPR027417">
    <property type="entry name" value="P-loop_NTPase"/>
</dbReference>
<evidence type="ECO:0000256" key="6">
    <source>
        <dbReference type="ARBA" id="ARBA00022741"/>
    </source>
</evidence>
<evidence type="ECO:0000256" key="1">
    <source>
        <dbReference type="ARBA" id="ARBA00004141"/>
    </source>
</evidence>
<dbReference type="PROSITE" id="PS50893">
    <property type="entry name" value="ABC_TRANSPORTER_2"/>
    <property type="match status" value="1"/>
</dbReference>
<dbReference type="GO" id="GO:0005524">
    <property type="term" value="F:ATP binding"/>
    <property type="evidence" value="ECO:0007669"/>
    <property type="project" value="UniProtKB-KW"/>
</dbReference>
<feature type="transmembrane region" description="Helical" evidence="11">
    <location>
        <begin position="56"/>
        <end position="77"/>
    </location>
</feature>
<evidence type="ECO:0000256" key="9">
    <source>
        <dbReference type="ARBA" id="ARBA00023136"/>
    </source>
</evidence>
<keyword evidence="10" id="KW-0325">Glycoprotein</keyword>
<keyword evidence="9 11" id="KW-0472">Membrane</keyword>
<dbReference type="CDD" id="cd03249">
    <property type="entry name" value="ABC_MTABC3_MDL1_MDL2"/>
    <property type="match status" value="1"/>
</dbReference>
<keyword evidence="6" id="KW-0547">Nucleotide-binding</keyword>
<dbReference type="PROSITE" id="PS00211">
    <property type="entry name" value="ABC_TRANSPORTER_1"/>
    <property type="match status" value="1"/>
</dbReference>
<feature type="transmembrane region" description="Helical" evidence="11">
    <location>
        <begin position="206"/>
        <end position="225"/>
    </location>
</feature>
<evidence type="ECO:0000256" key="2">
    <source>
        <dbReference type="ARBA" id="ARBA00007577"/>
    </source>
</evidence>
<evidence type="ECO:0000259" key="13">
    <source>
        <dbReference type="PROSITE" id="PS50929"/>
    </source>
</evidence>
<dbReference type="InterPro" id="IPR011527">
    <property type="entry name" value="ABC1_TM_dom"/>
</dbReference>
<evidence type="ECO:0000313" key="14">
    <source>
        <dbReference type="EMBL" id="KAJ3616657.1"/>
    </source>
</evidence>
<dbReference type="InterPro" id="IPR017871">
    <property type="entry name" value="ABC_transporter-like_CS"/>
</dbReference>
<dbReference type="Proteomes" id="UP001168821">
    <property type="component" value="Unassembled WGS sequence"/>
</dbReference>
<feature type="domain" description="ABC transmembrane type-1" evidence="13">
    <location>
        <begin position="1"/>
        <end position="234"/>
    </location>
</feature>
<organism evidence="14 15">
    <name type="scientific">Zophobas morio</name>
    <dbReference type="NCBI Taxonomy" id="2755281"/>
    <lineage>
        <taxon>Eukaryota</taxon>
        <taxon>Metazoa</taxon>
        <taxon>Ecdysozoa</taxon>
        <taxon>Arthropoda</taxon>
        <taxon>Hexapoda</taxon>
        <taxon>Insecta</taxon>
        <taxon>Pterygota</taxon>
        <taxon>Neoptera</taxon>
        <taxon>Endopterygota</taxon>
        <taxon>Coleoptera</taxon>
        <taxon>Polyphaga</taxon>
        <taxon>Cucujiformia</taxon>
        <taxon>Tenebrionidae</taxon>
        <taxon>Zophobas</taxon>
    </lineage>
</organism>
<evidence type="ECO:0000256" key="10">
    <source>
        <dbReference type="ARBA" id="ARBA00023180"/>
    </source>
</evidence>
<protein>
    <submittedName>
        <fullName evidence="14">Uncharacterized protein</fullName>
    </submittedName>
</protein>
<dbReference type="Pfam" id="PF00005">
    <property type="entry name" value="ABC_tran"/>
    <property type="match status" value="1"/>
</dbReference>
<proteinExistence type="inferred from homology"/>
<evidence type="ECO:0000313" key="15">
    <source>
        <dbReference type="Proteomes" id="UP001168821"/>
    </source>
</evidence>
<dbReference type="FunFam" id="3.40.50.300:FF:000240">
    <property type="entry name" value="ABC transporter B family member 20"/>
    <property type="match status" value="1"/>
</dbReference>
<feature type="transmembrane region" description="Helical" evidence="11">
    <location>
        <begin position="325"/>
        <end position="345"/>
    </location>
</feature>
<dbReference type="InterPro" id="IPR036640">
    <property type="entry name" value="ABC1_TM_sf"/>
</dbReference>
<dbReference type="InterPro" id="IPR003439">
    <property type="entry name" value="ABC_transporter-like_ATP-bd"/>
</dbReference>
<comment type="caution">
    <text evidence="14">The sequence shown here is derived from an EMBL/GenBank/DDBJ whole genome shotgun (WGS) entry which is preliminary data.</text>
</comment>
<dbReference type="SMART" id="SM00382">
    <property type="entry name" value="AAA"/>
    <property type="match status" value="1"/>
</dbReference>
<gene>
    <name evidence="14" type="ORF">Zmor_011763</name>
</gene>
<dbReference type="InterPro" id="IPR039421">
    <property type="entry name" value="Type_1_exporter"/>
</dbReference>
<keyword evidence="15" id="KW-1185">Reference proteome</keyword>
<dbReference type="AlphaFoldDB" id="A0AA38HI88"/>
<dbReference type="Pfam" id="PF00664">
    <property type="entry name" value="ABC_membrane"/>
    <property type="match status" value="1"/>
</dbReference>
<sequence>MSWYDDIDSGELATRVTSDVADVEQGIADKLGSFLHYSSLSLVGFIIGFVKGWKLTLIILAASPLLVIAAGAMAHVLSRASSEGSSVYPFLASRSSPLFPGNKAYAKADGVANEVFSMFRTVVAFSGEEYEVNRYRAELQGSYKSGRKSAIATGLGLGITMSIVIMAYALGFWCCGSGYCTTLDCDSRSYCRVGYTFVQKNEMSTGSVLTVFFSVIIGAMAIGNASPNITAMAKAQGAAYFIFDVIGREPKIDNFSNAGLPTCAFLVRYRFTYFVTRAACEGKVPEKPCKGDLAFNNVHFQYKGPCLLKTAALVYKHMRKPPLNYALHIILVIGFALTCNKYYAFFLTENGKKVLENMTFEVKSGETIALIGESGCGKSTIVSLVERFYSPTAGDILLDGVKIDELNIQWLRSQIGYVSQMPTLFEGTVEYNISLGAGHDVDFEQAYDPSRSGGLNNPRFRRQEVTIDMIVEAAKKANAHSFISTLPNGYKTYIGPRGTQLSGGQKQRIAIARALVRDPRVLLFDEATSALDSESERVVQEALDKASEGRTTIVIAHRLSTIRHATKIAVVVNGAISELGSHSELLQNPQSLYSKMLELQKLKESELSGSSDLSKESFYSPVLLEQDQQLDELPEDAEVPLGHTVRPPLKRPSYLFVYLIVLCSCPQKRRLFRRQSD</sequence>
<keyword evidence="3" id="KW-0813">Transport</keyword>
<dbReference type="GO" id="GO:0005886">
    <property type="term" value="C:plasma membrane"/>
    <property type="evidence" value="ECO:0007669"/>
    <property type="project" value="TreeGrafter"/>
</dbReference>
<evidence type="ECO:0000259" key="12">
    <source>
        <dbReference type="PROSITE" id="PS50893"/>
    </source>
</evidence>
<evidence type="ECO:0000256" key="3">
    <source>
        <dbReference type="ARBA" id="ARBA00022448"/>
    </source>
</evidence>
<feature type="transmembrane region" description="Helical" evidence="11">
    <location>
        <begin position="150"/>
        <end position="173"/>
    </location>
</feature>
<evidence type="ECO:0000256" key="8">
    <source>
        <dbReference type="ARBA" id="ARBA00022989"/>
    </source>
</evidence>
<evidence type="ECO:0000256" key="4">
    <source>
        <dbReference type="ARBA" id="ARBA00022692"/>
    </source>
</evidence>
<dbReference type="InterPro" id="IPR003593">
    <property type="entry name" value="AAA+_ATPase"/>
</dbReference>
<keyword evidence="4 11" id="KW-0812">Transmembrane</keyword>
<keyword evidence="7" id="KW-0067">ATP-binding</keyword>
<feature type="domain" description="ABC transporter" evidence="12">
    <location>
        <begin position="340"/>
        <end position="598"/>
    </location>
</feature>
<dbReference type="GO" id="GO:0016887">
    <property type="term" value="F:ATP hydrolysis activity"/>
    <property type="evidence" value="ECO:0007669"/>
    <property type="project" value="InterPro"/>
</dbReference>
<dbReference type="SUPFAM" id="SSF52540">
    <property type="entry name" value="P-loop containing nucleoside triphosphate hydrolases"/>
    <property type="match status" value="1"/>
</dbReference>
<dbReference type="PANTHER" id="PTHR24222">
    <property type="entry name" value="ABC TRANSPORTER B FAMILY"/>
    <property type="match status" value="1"/>
</dbReference>
<evidence type="ECO:0000256" key="11">
    <source>
        <dbReference type="SAM" id="Phobius"/>
    </source>
</evidence>
<dbReference type="PANTHER" id="PTHR24222:SF76">
    <property type="entry name" value="MYCOBACTIN IMPORT ATP-BINDING_PERMEASE PROTEIN IRTB"/>
    <property type="match status" value="1"/>
</dbReference>
<dbReference type="Gene3D" id="3.40.50.300">
    <property type="entry name" value="P-loop containing nucleotide triphosphate hydrolases"/>
    <property type="match status" value="1"/>
</dbReference>
<evidence type="ECO:0000256" key="7">
    <source>
        <dbReference type="ARBA" id="ARBA00022840"/>
    </source>
</evidence>
<name>A0AA38HI88_9CUCU</name>
<comment type="subcellular location">
    <subcellularLocation>
        <location evidence="1">Membrane</location>
        <topology evidence="1">Multi-pass membrane protein</topology>
    </subcellularLocation>
</comment>
<reference evidence="14" key="1">
    <citation type="journal article" date="2023" name="G3 (Bethesda)">
        <title>Whole genome assemblies of Zophobas morio and Tenebrio molitor.</title>
        <authorList>
            <person name="Kaur S."/>
            <person name="Stinson S.A."/>
            <person name="diCenzo G.C."/>
        </authorList>
    </citation>
    <scope>NUCLEOTIDE SEQUENCE</scope>
    <source>
        <strain evidence="14">QUZm001</strain>
    </source>
</reference>
<keyword evidence="8 11" id="KW-1133">Transmembrane helix</keyword>
<dbReference type="EMBL" id="JALNTZ010003114">
    <property type="protein sequence ID" value="KAJ3616657.1"/>
    <property type="molecule type" value="Genomic_DNA"/>
</dbReference>
<dbReference type="Gene3D" id="1.20.1560.10">
    <property type="entry name" value="ABC transporter type 1, transmembrane domain"/>
    <property type="match status" value="1"/>
</dbReference>
<comment type="similarity">
    <text evidence="2">Belongs to the ABC transporter superfamily. ABCB family. Multidrug resistance exporter (TC 3.A.1.201) subfamily.</text>
</comment>
<keyword evidence="5" id="KW-0677">Repeat</keyword>
<dbReference type="PROSITE" id="PS50929">
    <property type="entry name" value="ABC_TM1F"/>
    <property type="match status" value="1"/>
</dbReference>
<evidence type="ECO:0000256" key="5">
    <source>
        <dbReference type="ARBA" id="ARBA00022737"/>
    </source>
</evidence>